<gene>
    <name evidence="8" type="ORF">ACFO3M_17375</name>
</gene>
<dbReference type="SMART" id="SM00240">
    <property type="entry name" value="FHA"/>
    <property type="match status" value="1"/>
</dbReference>
<keyword evidence="1" id="KW-0597">Phosphoprotein</keyword>
<evidence type="ECO:0000313" key="8">
    <source>
        <dbReference type="EMBL" id="MFC4695174.1"/>
    </source>
</evidence>
<dbReference type="InterPro" id="IPR002543">
    <property type="entry name" value="FtsK_dom"/>
</dbReference>
<keyword evidence="5" id="KW-0472">Membrane</keyword>
<reference evidence="9" key="1">
    <citation type="journal article" date="2019" name="Int. J. Syst. Evol. Microbiol.">
        <title>The Global Catalogue of Microorganisms (GCM) 10K type strain sequencing project: providing services to taxonomists for standard genome sequencing and annotation.</title>
        <authorList>
            <consortium name="The Broad Institute Genomics Platform"/>
            <consortium name="The Broad Institute Genome Sequencing Center for Infectious Disease"/>
            <person name="Wu L."/>
            <person name="Ma J."/>
        </authorList>
    </citation>
    <scope>NUCLEOTIDE SEQUENCE [LARGE SCALE GENOMIC DNA]</scope>
    <source>
        <strain evidence="9">CCUG 62763</strain>
    </source>
</reference>
<dbReference type="InterPro" id="IPR003593">
    <property type="entry name" value="AAA+_ATPase"/>
</dbReference>
<dbReference type="PANTHER" id="PTHR22683">
    <property type="entry name" value="SPORULATION PROTEIN RELATED"/>
    <property type="match status" value="1"/>
</dbReference>
<sequence length="1375" mass="138874">MSAPLPAGAEARCWTVVGPDGAVDVEVRASDDARLDTVLVPLAAALGTAAAGLWSGSTRLPGELLLTDDRLVHGAVLGLGRPVPPSGEPAASPLELHVVGGPAAGTAVPLATGRHVLGRGAGATLSLPDPGVSRRHVALDVGASGITVTDLGSTNGSRLDDADLDGAAHPWRPGAVLRLGASSVTVTGPRDGRAALRPGPGGRRLVRPGVPPPAHRPEVEVAWPDPPAAAPRRRLGWVAVVLPAVAGVALALVLSAPTFLFFALLGPLVAVGSWASDRWSGSRTGRRAAAAHAGEVQETRARLAEAVRADVRAARAAAPDLAALTAAARRRTTLLWSRRPGDAAALTVRVGTGAGPTRVVRVEAGRRLPEAAADLPVTVDLRRTGGLAVTGPREPALGVVRGLLAQLVALSAPGDVDVAVLASAGRAADWSWARWLPHLPAGAVSVHLPGPGADPALPSWLTGLADGCGDAEGTPVLVVDRPVDPALAELLRRCRERGAVLLALARRGEDLGGCVPAVLEVGGETGDTGRLGLGDGALSAEVVVDRLPLAAAARLARALAPLAPARQGAGLPRTVRLLDLLADGRDLPAGEVPVAWSATRSSLTARLGVTADGAAGVDLVRDGPHALVAGTTGSGKSELLQTLVAGLALAHPPDRCSFLLVDYKGGAAFAEAVALPHTVGLVTDLDGAATARALRSLTAELSRREALLAAARVPDLAALPPEVELARLVIVVDEFAGLAEELPEFVAGLVGIAQRGRSLGVHLVLATQRPGGVVSPEIRANCSLRLCLRTTDEADSRDVLGSGVAATVPADRPGRGYLRTGSGRPVPFQAARVSLGPAAAAGPTVTRWSWPAPPAGTAPGRPAGPTDLARVTAATTGHAAASGARRPHRPWQPALPEELRTTDLPVAGGPPTRLVVGLVDRPDRQAREPLLLDLDRGGGWLAVGGPRSGRTTLLRTVLAEAVERLSPSRLHVHVLDHAGGALAAEAAGLPHSGTVVGGGDALRTVRLVSRLAAEVAGRRAGGGADSPAVLLLVDGVDALLAQLDEAVPGQGAAEFLRLVRDGGAAALTCVLTADRAVPGGRLAAAAGTRLVLPLPDRADYAVAGVPVRAVPGARPPGRALLGGEALECQLALPRPLCRTAPAAPPGAGPLVVPELPPDPPPVQPPPGEGTDLLRRVPLGPGGDEGELLTVDLLRTGGLLVVGPPGSGRTSTLAALGTTLTAVGVPVVRVARGGRSAPDGLPVLPADDVAGWRAWCAGLAGRPGAVLLDDAGTLADSPVGTALTGGDRTDGDRTDGEVLVLAAGTAGELSPAFRGPVAELRRGRSGLLLCPGPGDADLLGTRLPRTPVPVRPGSGWLVTAGTPQRVQVARARRAGR</sequence>
<feature type="transmembrane region" description="Helical" evidence="5">
    <location>
        <begin position="235"/>
        <end position="253"/>
    </location>
</feature>
<protein>
    <submittedName>
        <fullName evidence="8">FtsK/SpoIIIE domain-containing protein</fullName>
    </submittedName>
</protein>
<dbReference type="EMBL" id="JBHSGR010000020">
    <property type="protein sequence ID" value="MFC4695174.1"/>
    <property type="molecule type" value="Genomic_DNA"/>
</dbReference>
<dbReference type="InterPro" id="IPR008984">
    <property type="entry name" value="SMAD_FHA_dom_sf"/>
</dbReference>
<feature type="binding site" evidence="4">
    <location>
        <begin position="944"/>
        <end position="951"/>
    </location>
    <ligand>
        <name>ATP</name>
        <dbReference type="ChEBI" id="CHEBI:30616"/>
    </ligand>
</feature>
<keyword evidence="5" id="KW-1133">Transmembrane helix</keyword>
<proteinExistence type="predicted"/>
<evidence type="ECO:0000256" key="2">
    <source>
        <dbReference type="ARBA" id="ARBA00022741"/>
    </source>
</evidence>
<evidence type="ECO:0000256" key="4">
    <source>
        <dbReference type="PROSITE-ProRule" id="PRU00289"/>
    </source>
</evidence>
<keyword evidence="9" id="KW-1185">Reference proteome</keyword>
<dbReference type="InterPro" id="IPR000253">
    <property type="entry name" value="FHA_dom"/>
</dbReference>
<keyword evidence="5" id="KW-0812">Transmembrane</keyword>
<dbReference type="InterPro" id="IPR050206">
    <property type="entry name" value="FtsK/SpoIIIE/SftA"/>
</dbReference>
<dbReference type="InterPro" id="IPR032030">
    <property type="entry name" value="YscD_cytoplasmic_dom"/>
</dbReference>
<dbReference type="Pfam" id="PF16697">
    <property type="entry name" value="Yop-YscD_cpl"/>
    <property type="match status" value="1"/>
</dbReference>
<evidence type="ECO:0000256" key="3">
    <source>
        <dbReference type="ARBA" id="ARBA00022840"/>
    </source>
</evidence>
<organism evidence="8 9">
    <name type="scientific">Geodermatophilus arenarius</name>
    <dbReference type="NCBI Taxonomy" id="1137990"/>
    <lineage>
        <taxon>Bacteria</taxon>
        <taxon>Bacillati</taxon>
        <taxon>Actinomycetota</taxon>
        <taxon>Actinomycetes</taxon>
        <taxon>Geodermatophilales</taxon>
        <taxon>Geodermatophilaceae</taxon>
        <taxon>Geodermatophilus</taxon>
    </lineage>
</organism>
<dbReference type="Gene3D" id="2.60.200.20">
    <property type="match status" value="1"/>
</dbReference>
<dbReference type="Pfam" id="PF01580">
    <property type="entry name" value="FtsK_SpoIIIE"/>
    <property type="match status" value="2"/>
</dbReference>
<evidence type="ECO:0000259" key="6">
    <source>
        <dbReference type="PROSITE" id="PS50006"/>
    </source>
</evidence>
<evidence type="ECO:0000313" key="9">
    <source>
        <dbReference type="Proteomes" id="UP001596025"/>
    </source>
</evidence>
<dbReference type="CDD" id="cd01127">
    <property type="entry name" value="TrwB_TraG_TraD_VirD4"/>
    <property type="match status" value="1"/>
</dbReference>
<dbReference type="CDD" id="cd00060">
    <property type="entry name" value="FHA"/>
    <property type="match status" value="1"/>
</dbReference>
<dbReference type="Gene3D" id="3.40.50.300">
    <property type="entry name" value="P-loop containing nucleotide triphosphate hydrolases"/>
    <property type="match status" value="3"/>
</dbReference>
<keyword evidence="3 4" id="KW-0067">ATP-binding</keyword>
<dbReference type="InterPro" id="IPR027417">
    <property type="entry name" value="P-loop_NTPase"/>
</dbReference>
<evidence type="ECO:0000259" key="7">
    <source>
        <dbReference type="PROSITE" id="PS50901"/>
    </source>
</evidence>
<accession>A0ABV9LM78</accession>
<feature type="binding site" evidence="4">
    <location>
        <begin position="630"/>
        <end position="637"/>
    </location>
    <ligand>
        <name>ATP</name>
        <dbReference type="ChEBI" id="CHEBI:30616"/>
    </ligand>
</feature>
<dbReference type="PROSITE" id="PS50006">
    <property type="entry name" value="FHA_DOMAIN"/>
    <property type="match status" value="1"/>
</dbReference>
<feature type="domain" description="FtsK" evidence="7">
    <location>
        <begin position="612"/>
        <end position="797"/>
    </location>
</feature>
<dbReference type="RefSeq" id="WP_387991561.1">
    <property type="nucleotide sequence ID" value="NZ_JBHSGR010000020.1"/>
</dbReference>
<name>A0ABV9LM78_9ACTN</name>
<dbReference type="Proteomes" id="UP001596025">
    <property type="component" value="Unassembled WGS sequence"/>
</dbReference>
<feature type="domain" description="FHA" evidence="6">
    <location>
        <begin position="115"/>
        <end position="164"/>
    </location>
</feature>
<feature type="domain" description="FtsK" evidence="7">
    <location>
        <begin position="927"/>
        <end position="1101"/>
    </location>
</feature>
<evidence type="ECO:0000256" key="5">
    <source>
        <dbReference type="SAM" id="Phobius"/>
    </source>
</evidence>
<dbReference type="PROSITE" id="PS50901">
    <property type="entry name" value="FTSK"/>
    <property type="match status" value="2"/>
</dbReference>
<evidence type="ECO:0000256" key="1">
    <source>
        <dbReference type="ARBA" id="ARBA00022553"/>
    </source>
</evidence>
<dbReference type="SUPFAM" id="SSF52540">
    <property type="entry name" value="P-loop containing nucleoside triphosphate hydrolases"/>
    <property type="match status" value="3"/>
</dbReference>
<dbReference type="SUPFAM" id="SSF49879">
    <property type="entry name" value="SMAD/FHA domain"/>
    <property type="match status" value="1"/>
</dbReference>
<comment type="caution">
    <text evidence="8">The sequence shown here is derived from an EMBL/GenBank/DDBJ whole genome shotgun (WGS) entry which is preliminary data.</text>
</comment>
<dbReference type="PANTHER" id="PTHR22683:SF1">
    <property type="entry name" value="TYPE VII SECRETION SYSTEM PROTEIN ESSC"/>
    <property type="match status" value="1"/>
</dbReference>
<dbReference type="SMART" id="SM00382">
    <property type="entry name" value="AAA"/>
    <property type="match status" value="3"/>
</dbReference>
<keyword evidence="2 4" id="KW-0547">Nucleotide-binding</keyword>